<reference evidence="2 3" key="1">
    <citation type="journal article" date="2023" name="Plants (Basel)">
        <title>Bridging the Gap: Combining Genomics and Transcriptomics Approaches to Understand Stylosanthes scabra, an Orphan Legume from the Brazilian Caatinga.</title>
        <authorList>
            <person name="Ferreira-Neto J.R.C."/>
            <person name="da Silva M.D."/>
            <person name="Binneck E."/>
            <person name="de Melo N.F."/>
            <person name="da Silva R.H."/>
            <person name="de Melo A.L.T.M."/>
            <person name="Pandolfi V."/>
            <person name="Bustamante F.O."/>
            <person name="Brasileiro-Vidal A.C."/>
            <person name="Benko-Iseppon A.M."/>
        </authorList>
    </citation>
    <scope>NUCLEOTIDE SEQUENCE [LARGE SCALE GENOMIC DNA]</scope>
    <source>
        <tissue evidence="2">Leaves</tissue>
    </source>
</reference>
<sequence>MNTCNSRVILKSSDHENPLFVTDMTKANVTIPRLIKWDEIDLPRSWSIDRAIPTQPIQAPLLQEIKQDETGRVEIFFDKRNSFSSRSEAGTINDFASARRSFSVTSQSQFSSRIPRSVNSGINISDTSESEVMQKIDLLLNRLNTVPETPTNSGESISRVQTHSSKAINAFDQESSETSDSDQSQSSNRTTLQFTLQSQK</sequence>
<protein>
    <submittedName>
        <fullName evidence="2">Uncharacterized protein</fullName>
    </submittedName>
</protein>
<dbReference type="Proteomes" id="UP001341840">
    <property type="component" value="Unassembled WGS sequence"/>
</dbReference>
<gene>
    <name evidence="2" type="ORF">PIB30_084588</name>
</gene>
<feature type="compositionally biased region" description="Polar residues" evidence="1">
    <location>
        <begin position="188"/>
        <end position="200"/>
    </location>
</feature>
<name>A0ABU6XRN0_9FABA</name>
<evidence type="ECO:0000256" key="1">
    <source>
        <dbReference type="SAM" id="MobiDB-lite"/>
    </source>
</evidence>
<organism evidence="2 3">
    <name type="scientific">Stylosanthes scabra</name>
    <dbReference type="NCBI Taxonomy" id="79078"/>
    <lineage>
        <taxon>Eukaryota</taxon>
        <taxon>Viridiplantae</taxon>
        <taxon>Streptophyta</taxon>
        <taxon>Embryophyta</taxon>
        <taxon>Tracheophyta</taxon>
        <taxon>Spermatophyta</taxon>
        <taxon>Magnoliopsida</taxon>
        <taxon>eudicotyledons</taxon>
        <taxon>Gunneridae</taxon>
        <taxon>Pentapetalae</taxon>
        <taxon>rosids</taxon>
        <taxon>fabids</taxon>
        <taxon>Fabales</taxon>
        <taxon>Fabaceae</taxon>
        <taxon>Papilionoideae</taxon>
        <taxon>50 kb inversion clade</taxon>
        <taxon>dalbergioids sensu lato</taxon>
        <taxon>Dalbergieae</taxon>
        <taxon>Pterocarpus clade</taxon>
        <taxon>Stylosanthes</taxon>
    </lineage>
</organism>
<dbReference type="EMBL" id="JASCZI010212825">
    <property type="protein sequence ID" value="MED6200392.1"/>
    <property type="molecule type" value="Genomic_DNA"/>
</dbReference>
<feature type="region of interest" description="Disordered" evidence="1">
    <location>
        <begin position="147"/>
        <end position="200"/>
    </location>
</feature>
<proteinExistence type="predicted"/>
<evidence type="ECO:0000313" key="2">
    <source>
        <dbReference type="EMBL" id="MED6200392.1"/>
    </source>
</evidence>
<evidence type="ECO:0000313" key="3">
    <source>
        <dbReference type="Proteomes" id="UP001341840"/>
    </source>
</evidence>
<feature type="compositionally biased region" description="Polar residues" evidence="1">
    <location>
        <begin position="147"/>
        <end position="167"/>
    </location>
</feature>
<accession>A0ABU6XRN0</accession>
<comment type="caution">
    <text evidence="2">The sequence shown here is derived from an EMBL/GenBank/DDBJ whole genome shotgun (WGS) entry which is preliminary data.</text>
</comment>
<keyword evidence="3" id="KW-1185">Reference proteome</keyword>